<dbReference type="EMBL" id="CP080777">
    <property type="protein sequence ID" value="UWP97218.1"/>
    <property type="molecule type" value="Genomic_DNA"/>
</dbReference>
<accession>A0A9Q9M175</accession>
<dbReference type="Proteomes" id="UP001057991">
    <property type="component" value="Plasmid unnamed1"/>
</dbReference>
<reference evidence="1" key="1">
    <citation type="submission" date="2021-08" db="EMBL/GenBank/DDBJ databases">
        <authorList>
            <person name="Nwanade C."/>
            <person name="Wang M."/>
            <person name="Masoudi A."/>
            <person name="Yu Z."/>
            <person name="Liu J."/>
        </authorList>
    </citation>
    <scope>NUCLEOTIDE SEQUENCE</scope>
    <source>
        <strain evidence="1">S056</strain>
        <plasmid evidence="1">unnamed1</plasmid>
    </source>
</reference>
<gene>
    <name evidence="1" type="ORF">K3X48_15420</name>
</gene>
<geneLocation type="plasmid" evidence="1 2">
    <name>unnamed1</name>
</geneLocation>
<organism evidence="1 2">
    <name type="scientific">Aliiroseovarius crassostreae</name>
    <dbReference type="NCBI Taxonomy" id="154981"/>
    <lineage>
        <taxon>Bacteria</taxon>
        <taxon>Pseudomonadati</taxon>
        <taxon>Pseudomonadota</taxon>
        <taxon>Alphaproteobacteria</taxon>
        <taxon>Rhodobacterales</taxon>
        <taxon>Paracoccaceae</taxon>
        <taxon>Aliiroseovarius</taxon>
    </lineage>
</organism>
<keyword evidence="1" id="KW-0614">Plasmid</keyword>
<sequence length="279" mass="30632">MRAEKRRLGLVLGSDELSMSYRTGQGQVVQTEILSCETGLRQGQLADLQPCLAELVDRFPRAVKRADVTLNVALPDPLFQSTELEFEVFPAQKKAADDLVAWQHAAVLDLDPATRAVGHVTGGAGDGTTKVFAHSVSQELVTALQSQLWEHALLPSRIDALGSYLFAQPTHQAQSDGIDLFIGNGWWRFNLRGTGLSPLYFAAWSEKDASLAPVWSRLKRMVMSQGASWGNAGILRLIHHPERDITHVTEIARELGLEVDFMPHCKGKPLSCLVAEDAN</sequence>
<protein>
    <submittedName>
        <fullName evidence="1">Uncharacterized protein</fullName>
    </submittedName>
</protein>
<name>A0A9Q9M175_9RHOB</name>
<evidence type="ECO:0000313" key="2">
    <source>
        <dbReference type="Proteomes" id="UP001057991"/>
    </source>
</evidence>
<dbReference type="RefSeq" id="WP_259807077.1">
    <property type="nucleotide sequence ID" value="NZ_CP080777.1"/>
</dbReference>
<proteinExistence type="predicted"/>
<evidence type="ECO:0000313" key="1">
    <source>
        <dbReference type="EMBL" id="UWP97218.1"/>
    </source>
</evidence>
<dbReference type="AlphaFoldDB" id="A0A9Q9M175"/>